<name>A0A1F7X2B7_9BACT</name>
<evidence type="ECO:0008006" key="4">
    <source>
        <dbReference type="Google" id="ProtNLM"/>
    </source>
</evidence>
<feature type="transmembrane region" description="Helical" evidence="1">
    <location>
        <begin position="6"/>
        <end position="22"/>
    </location>
</feature>
<feature type="transmembrane region" description="Helical" evidence="1">
    <location>
        <begin position="98"/>
        <end position="119"/>
    </location>
</feature>
<reference evidence="2 3" key="1">
    <citation type="journal article" date="2016" name="Nat. Commun.">
        <title>Thousands of microbial genomes shed light on interconnected biogeochemical processes in an aquifer system.</title>
        <authorList>
            <person name="Anantharaman K."/>
            <person name="Brown C.T."/>
            <person name="Hug L.A."/>
            <person name="Sharon I."/>
            <person name="Castelle C.J."/>
            <person name="Probst A.J."/>
            <person name="Thomas B.C."/>
            <person name="Singh A."/>
            <person name="Wilkins M.J."/>
            <person name="Karaoz U."/>
            <person name="Brodie E.L."/>
            <person name="Williams K.H."/>
            <person name="Hubbard S.S."/>
            <person name="Banfield J.F."/>
        </authorList>
    </citation>
    <scope>NUCLEOTIDE SEQUENCE [LARGE SCALE GENOMIC DNA]</scope>
</reference>
<gene>
    <name evidence="2" type="ORF">A2Z67_05890</name>
</gene>
<feature type="transmembrane region" description="Helical" evidence="1">
    <location>
        <begin position="67"/>
        <end position="86"/>
    </location>
</feature>
<comment type="caution">
    <text evidence="2">The sequence shown here is derived from an EMBL/GenBank/DDBJ whole genome shotgun (WGS) entry which is preliminary data.</text>
</comment>
<evidence type="ECO:0000313" key="3">
    <source>
        <dbReference type="Proteomes" id="UP000176939"/>
    </source>
</evidence>
<keyword evidence="1" id="KW-1133">Transmembrane helix</keyword>
<keyword evidence="1" id="KW-0472">Membrane</keyword>
<dbReference type="Proteomes" id="UP000176939">
    <property type="component" value="Unassembled WGS sequence"/>
</dbReference>
<keyword evidence="1" id="KW-0812">Transmembrane</keyword>
<sequence length="193" mass="22154">MKIEKHNIHNLLFVILFLMAFLERTVWDLGPNIELITTSMILASFYLGRKEAFWLTFAIISVTDRVIGNSNIFLFTWSGFLIPALLSTKLIKILMFKLRVKIIPLISLGLVSNLFYYLWTNFGVWIMDSWGMYTKDLPGLVMCYINGLPFLKNQLISTLIFIPAGIIAIEAGMIFEKHLEKTSLLTKTNTQHS</sequence>
<feature type="transmembrane region" description="Helical" evidence="1">
    <location>
        <begin position="155"/>
        <end position="175"/>
    </location>
</feature>
<dbReference type="InterPro" id="IPR046487">
    <property type="entry name" value="DUF6580"/>
</dbReference>
<protein>
    <recommendedName>
        <fullName evidence="4">Rod shape-determining protein MreD</fullName>
    </recommendedName>
</protein>
<dbReference type="AlphaFoldDB" id="A0A1F7X2B7"/>
<proteinExistence type="predicted"/>
<dbReference type="EMBL" id="MGFQ01000025">
    <property type="protein sequence ID" value="OGM09111.1"/>
    <property type="molecule type" value="Genomic_DNA"/>
</dbReference>
<evidence type="ECO:0000313" key="2">
    <source>
        <dbReference type="EMBL" id="OGM09111.1"/>
    </source>
</evidence>
<evidence type="ECO:0000256" key="1">
    <source>
        <dbReference type="SAM" id="Phobius"/>
    </source>
</evidence>
<dbReference type="Pfam" id="PF20221">
    <property type="entry name" value="DUF6580"/>
    <property type="match status" value="1"/>
</dbReference>
<organism evidence="2 3">
    <name type="scientific">Candidatus Woesebacteria bacterium RBG_13_36_22</name>
    <dbReference type="NCBI Taxonomy" id="1802478"/>
    <lineage>
        <taxon>Bacteria</taxon>
        <taxon>Candidatus Woeseibacteriota</taxon>
    </lineage>
</organism>
<accession>A0A1F7X2B7</accession>